<evidence type="ECO:0000313" key="2">
    <source>
        <dbReference type="Proteomes" id="UP000286268"/>
    </source>
</evidence>
<protein>
    <submittedName>
        <fullName evidence="1">Peptidase S24</fullName>
    </submittedName>
</protein>
<dbReference type="KEGG" id="cmah:C1I91_24320"/>
<dbReference type="AlphaFoldDB" id="A0A3R5QXC9"/>
<sequence length="150" mass="17570">MQKFKAIKSEVLFPVIRGILDEGRSARITVTGMSMYPFLRENIDSVELSNTNPKTIKKGDIVMVLRDTNEYVMHRVIKVEEGCFYMVGDAQEDIEGPLRFNQVFAKVNAIWRQDKRIDVENSVLKFMSRIWLVLRPFRIDIIKGYRALRR</sequence>
<gene>
    <name evidence="1" type="ORF">C1I91_24320</name>
</gene>
<dbReference type="InterPro" id="IPR036286">
    <property type="entry name" value="LexA/Signal_pep-like_sf"/>
</dbReference>
<dbReference type="OrthoDB" id="3191897at2"/>
<evidence type="ECO:0000313" key="1">
    <source>
        <dbReference type="EMBL" id="QAA34509.1"/>
    </source>
</evidence>
<dbReference type="SUPFAM" id="SSF51306">
    <property type="entry name" value="LexA/Signal peptidase"/>
    <property type="match status" value="1"/>
</dbReference>
<name>A0A3R5QXC9_9CLOT</name>
<accession>A0A3R5QXC9</accession>
<dbReference type="CDD" id="cd06462">
    <property type="entry name" value="Peptidase_S24_S26"/>
    <property type="match status" value="1"/>
</dbReference>
<reference evidence="1 2" key="1">
    <citation type="submission" date="2018-01" db="EMBL/GenBank/DDBJ databases">
        <title>Genome Sequencing and Assembly of Anaerobacter polyendosporus strain CT4.</title>
        <authorList>
            <person name="Tachaapaikoon C."/>
            <person name="Sutheeworapong S."/>
            <person name="Jenjaroenpun P."/>
            <person name="Wongsurawat T."/>
            <person name="Nookeaw I."/>
            <person name="Cheawchanlertfa P."/>
            <person name="Kosugi A."/>
            <person name="Cheevadhanarak S."/>
            <person name="Ratanakhanokchai K."/>
        </authorList>
    </citation>
    <scope>NUCLEOTIDE SEQUENCE [LARGE SCALE GENOMIC DNA]</scope>
    <source>
        <strain evidence="1 2">CT4</strain>
    </source>
</reference>
<dbReference type="Proteomes" id="UP000286268">
    <property type="component" value="Chromosome"/>
</dbReference>
<proteinExistence type="predicted"/>
<keyword evidence="2" id="KW-1185">Reference proteome</keyword>
<dbReference type="RefSeq" id="WP_128215222.1">
    <property type="nucleotide sequence ID" value="NZ_CP025746.1"/>
</dbReference>
<dbReference type="EMBL" id="CP025746">
    <property type="protein sequence ID" value="QAA34509.1"/>
    <property type="molecule type" value="Genomic_DNA"/>
</dbReference>
<organism evidence="1 2">
    <name type="scientific">Clostridium manihotivorum</name>
    <dbReference type="NCBI Taxonomy" id="2320868"/>
    <lineage>
        <taxon>Bacteria</taxon>
        <taxon>Bacillati</taxon>
        <taxon>Bacillota</taxon>
        <taxon>Clostridia</taxon>
        <taxon>Eubacteriales</taxon>
        <taxon>Clostridiaceae</taxon>
        <taxon>Clostridium</taxon>
    </lineage>
</organism>